<evidence type="ECO:0000256" key="1">
    <source>
        <dbReference type="SAM" id="Phobius"/>
    </source>
</evidence>
<feature type="transmembrane region" description="Helical" evidence="1">
    <location>
        <begin position="29"/>
        <end position="52"/>
    </location>
</feature>
<keyword evidence="1" id="KW-1133">Transmembrane helix</keyword>
<name>A0A931IVK7_9BURK</name>
<proteinExistence type="predicted"/>
<feature type="transmembrane region" description="Helical" evidence="1">
    <location>
        <begin position="104"/>
        <end position="133"/>
    </location>
</feature>
<keyword evidence="4" id="KW-0808">Transferase</keyword>
<feature type="transmembrane region" description="Helical" evidence="1">
    <location>
        <begin position="64"/>
        <end position="83"/>
    </location>
</feature>
<accession>A0A931IVK7</accession>
<feature type="domain" description="Signal transduction histidine kinase internal region" evidence="3">
    <location>
        <begin position="182"/>
        <end position="261"/>
    </location>
</feature>
<evidence type="ECO:0000313" key="4">
    <source>
        <dbReference type="EMBL" id="MBH9552969.1"/>
    </source>
</evidence>
<dbReference type="InterPro" id="IPR036890">
    <property type="entry name" value="HATPase_C_sf"/>
</dbReference>
<evidence type="ECO:0000259" key="2">
    <source>
        <dbReference type="Pfam" id="PF02518"/>
    </source>
</evidence>
<dbReference type="PANTHER" id="PTHR34220:SF9">
    <property type="entry name" value="SIGNAL TRANSDUCTION HISTIDINE KINASE INTERNAL REGION DOMAIN-CONTAINING PROTEIN"/>
    <property type="match status" value="1"/>
</dbReference>
<keyword evidence="4" id="KW-0418">Kinase</keyword>
<keyword evidence="1" id="KW-0472">Membrane</keyword>
<dbReference type="InterPro" id="IPR050640">
    <property type="entry name" value="Bact_2-comp_sensor_kinase"/>
</dbReference>
<gene>
    <name evidence="4" type="ORF">I7X43_08885</name>
</gene>
<evidence type="ECO:0000259" key="3">
    <source>
        <dbReference type="Pfam" id="PF06580"/>
    </source>
</evidence>
<keyword evidence="1" id="KW-0812">Transmembrane</keyword>
<dbReference type="Pfam" id="PF06580">
    <property type="entry name" value="His_kinase"/>
    <property type="match status" value="1"/>
</dbReference>
<dbReference type="InterPro" id="IPR003594">
    <property type="entry name" value="HATPase_dom"/>
</dbReference>
<dbReference type="Pfam" id="PF02518">
    <property type="entry name" value="HATPase_c"/>
    <property type="match status" value="1"/>
</dbReference>
<feature type="transmembrane region" description="Helical" evidence="1">
    <location>
        <begin position="145"/>
        <end position="166"/>
    </location>
</feature>
<dbReference type="GO" id="GO:0000155">
    <property type="term" value="F:phosphorelay sensor kinase activity"/>
    <property type="evidence" value="ECO:0007669"/>
    <property type="project" value="InterPro"/>
</dbReference>
<comment type="caution">
    <text evidence="4">The sequence shown here is derived from an EMBL/GenBank/DDBJ whole genome shotgun (WGS) entry which is preliminary data.</text>
</comment>
<feature type="domain" description="Histidine kinase/HSP90-like ATPase" evidence="2">
    <location>
        <begin position="280"/>
        <end position="375"/>
    </location>
</feature>
<dbReference type="EMBL" id="JAEDAL010000003">
    <property type="protein sequence ID" value="MBH9552969.1"/>
    <property type="molecule type" value="Genomic_DNA"/>
</dbReference>
<organism evidence="4 5">
    <name type="scientific">Inhella gelatinilytica</name>
    <dbReference type="NCBI Taxonomy" id="2795030"/>
    <lineage>
        <taxon>Bacteria</taxon>
        <taxon>Pseudomonadati</taxon>
        <taxon>Pseudomonadota</taxon>
        <taxon>Betaproteobacteria</taxon>
        <taxon>Burkholderiales</taxon>
        <taxon>Sphaerotilaceae</taxon>
        <taxon>Inhella</taxon>
    </lineage>
</organism>
<evidence type="ECO:0000313" key="5">
    <source>
        <dbReference type="Proteomes" id="UP000620139"/>
    </source>
</evidence>
<protein>
    <submittedName>
        <fullName evidence="4">Histidine kinase</fullName>
    </submittedName>
</protein>
<keyword evidence="5" id="KW-1185">Reference proteome</keyword>
<dbReference type="AlphaFoldDB" id="A0A931IVK7"/>
<dbReference type="Proteomes" id="UP000620139">
    <property type="component" value="Unassembled WGS sequence"/>
</dbReference>
<sequence>MPPLNLLLSAWRRYWRFTPRRADPALPQWLFTLGQGLVAGVLLALFGKLVLFPELSWSAWWLRSLLPTVFCLLSIFICVRLAFRAAERWAPPALVQRLTGRPTLATGAFFAALSISAAAVGWLFAVVVISLVLQRNVLTGSVQAWSGLPLLLASSTALSIVWGLWASHLWRQQQLKTQLTEAQLKLLQAQIEPHFLFNTLANVRSLIDYEPRQAAEMLDLFTEHLRGSLNAMRAELVPLEHELQLVQQYLRLMQLRMCERLSFTIDADPAVRAVPIPPLLLQPLVENAIRHGLECQVAGGRVEILAQAINGRLSLLVRDDGSGLNAPRRLDRKGNGVALANIRERLTSRYGEAAHFSLRPAQPRGTEAHIELPLPALL</sequence>
<dbReference type="PANTHER" id="PTHR34220">
    <property type="entry name" value="SENSOR HISTIDINE KINASE YPDA"/>
    <property type="match status" value="1"/>
</dbReference>
<dbReference type="Gene3D" id="3.30.565.10">
    <property type="entry name" value="Histidine kinase-like ATPase, C-terminal domain"/>
    <property type="match status" value="1"/>
</dbReference>
<dbReference type="InterPro" id="IPR010559">
    <property type="entry name" value="Sig_transdc_His_kin_internal"/>
</dbReference>
<dbReference type="GO" id="GO:0016020">
    <property type="term" value="C:membrane"/>
    <property type="evidence" value="ECO:0007669"/>
    <property type="project" value="InterPro"/>
</dbReference>
<dbReference type="SUPFAM" id="SSF55874">
    <property type="entry name" value="ATPase domain of HSP90 chaperone/DNA topoisomerase II/histidine kinase"/>
    <property type="match status" value="1"/>
</dbReference>
<dbReference type="RefSeq" id="WP_198100582.1">
    <property type="nucleotide sequence ID" value="NZ_JAEDAL010000003.1"/>
</dbReference>
<reference evidence="4" key="1">
    <citation type="submission" date="2020-12" db="EMBL/GenBank/DDBJ databases">
        <title>The genome sequence of Inhella sp. 4Y17.</title>
        <authorList>
            <person name="Liu Y."/>
        </authorList>
    </citation>
    <scope>NUCLEOTIDE SEQUENCE</scope>
    <source>
        <strain evidence="4">4Y10</strain>
    </source>
</reference>